<protein>
    <recommendedName>
        <fullName evidence="10">DoxX family protein</fullName>
    </recommendedName>
</protein>
<proteinExistence type="inferred from homology"/>
<accession>A0A5B7WYU7</accession>
<keyword evidence="4 7" id="KW-0812">Transmembrane</keyword>
<keyword evidence="9" id="KW-1185">Reference proteome</keyword>
<dbReference type="Pfam" id="PF07681">
    <property type="entry name" value="DoxX"/>
    <property type="match status" value="1"/>
</dbReference>
<evidence type="ECO:0000256" key="1">
    <source>
        <dbReference type="ARBA" id="ARBA00004651"/>
    </source>
</evidence>
<dbReference type="KEGG" id="gcr:GcLGCM259_2743"/>
<keyword evidence="3" id="KW-1003">Cell membrane</keyword>
<evidence type="ECO:0008006" key="10">
    <source>
        <dbReference type="Google" id="ProtNLM"/>
    </source>
</evidence>
<keyword evidence="6 7" id="KW-0472">Membrane</keyword>
<dbReference type="InterPro" id="IPR032808">
    <property type="entry name" value="DoxX"/>
</dbReference>
<reference evidence="8 9" key="1">
    <citation type="submission" date="2018-12" db="EMBL/GenBank/DDBJ databases">
        <title>Complete Genome Sequence of Glutamicibacter creatinolyticus strain LGCM259,isolated from an abscess of a 12-year-old mare in Italy.</title>
        <authorList>
            <person name="Santos R.G."/>
            <person name="Silva A.L."/>
            <person name="Seyffert N."/>
            <person name="Castro T.L.P."/>
            <person name="Attili A.R."/>
            <person name="Rifici C."/>
            <person name="Mazzullo G."/>
            <person name="Brenig B."/>
            <person name="Venanzi F."/>
            <person name="Azevedo V."/>
        </authorList>
    </citation>
    <scope>NUCLEOTIDE SEQUENCE [LARGE SCALE GENOMIC DNA]</scope>
    <source>
        <strain evidence="8 9">LGCM 259</strain>
    </source>
</reference>
<dbReference type="RefSeq" id="WP_138926997.1">
    <property type="nucleotide sequence ID" value="NZ_CP034412.1"/>
</dbReference>
<dbReference type="PANTHER" id="PTHR33452">
    <property type="entry name" value="OXIDOREDUCTASE CATD-RELATED"/>
    <property type="match status" value="1"/>
</dbReference>
<comment type="similarity">
    <text evidence="2">Belongs to the DoxX family.</text>
</comment>
<evidence type="ECO:0000256" key="5">
    <source>
        <dbReference type="ARBA" id="ARBA00022989"/>
    </source>
</evidence>
<dbReference type="EMBL" id="CP034412">
    <property type="protein sequence ID" value="QCY48450.1"/>
    <property type="molecule type" value="Genomic_DNA"/>
</dbReference>
<dbReference type="PANTHER" id="PTHR33452:SF1">
    <property type="entry name" value="INNER MEMBRANE PROTEIN YPHA-RELATED"/>
    <property type="match status" value="1"/>
</dbReference>
<feature type="transmembrane region" description="Helical" evidence="7">
    <location>
        <begin position="54"/>
        <end position="74"/>
    </location>
</feature>
<keyword evidence="5 7" id="KW-1133">Transmembrane helix</keyword>
<name>A0A5B7WYU7_9MICC</name>
<feature type="transmembrane region" description="Helical" evidence="7">
    <location>
        <begin position="81"/>
        <end position="103"/>
    </location>
</feature>
<dbReference type="GO" id="GO:0005886">
    <property type="term" value="C:plasma membrane"/>
    <property type="evidence" value="ECO:0007669"/>
    <property type="project" value="UniProtKB-SubCell"/>
</dbReference>
<dbReference type="InterPro" id="IPR051907">
    <property type="entry name" value="DoxX-like_oxidoreductase"/>
</dbReference>
<evidence type="ECO:0000256" key="3">
    <source>
        <dbReference type="ARBA" id="ARBA00022475"/>
    </source>
</evidence>
<evidence type="ECO:0000313" key="9">
    <source>
        <dbReference type="Proteomes" id="UP000307000"/>
    </source>
</evidence>
<evidence type="ECO:0000256" key="4">
    <source>
        <dbReference type="ARBA" id="ARBA00022692"/>
    </source>
</evidence>
<evidence type="ECO:0000256" key="2">
    <source>
        <dbReference type="ARBA" id="ARBA00006679"/>
    </source>
</evidence>
<feature type="transmembrane region" description="Helical" evidence="7">
    <location>
        <begin position="109"/>
        <end position="130"/>
    </location>
</feature>
<evidence type="ECO:0000256" key="7">
    <source>
        <dbReference type="SAM" id="Phobius"/>
    </source>
</evidence>
<gene>
    <name evidence="8" type="ORF">GcLGCM259_2743</name>
</gene>
<dbReference type="AlphaFoldDB" id="A0A5B7WYU7"/>
<sequence length="140" mass="14802">MTRSAQAALSTLAATALRLVVGAVFMIHGWQKYREGVPATVKWLETMAVPYPTLAAPVLIGVELLGGALLVLGLATRFVSLLLLAEMVAAFFLVHREAGFFAADGGYELVLLLAVVLAGFALTGAGRAGVDRFIGRRRGF</sequence>
<organism evidence="8 9">
    <name type="scientific">Glutamicibacter creatinolyticus</name>
    <dbReference type="NCBI Taxonomy" id="162496"/>
    <lineage>
        <taxon>Bacteria</taxon>
        <taxon>Bacillati</taxon>
        <taxon>Actinomycetota</taxon>
        <taxon>Actinomycetes</taxon>
        <taxon>Micrococcales</taxon>
        <taxon>Micrococcaceae</taxon>
        <taxon>Glutamicibacter</taxon>
    </lineage>
</organism>
<comment type="subcellular location">
    <subcellularLocation>
        <location evidence="1">Cell membrane</location>
        <topology evidence="1">Multi-pass membrane protein</topology>
    </subcellularLocation>
</comment>
<evidence type="ECO:0000256" key="6">
    <source>
        <dbReference type="ARBA" id="ARBA00023136"/>
    </source>
</evidence>
<dbReference type="Proteomes" id="UP000307000">
    <property type="component" value="Chromosome"/>
</dbReference>
<evidence type="ECO:0000313" key="8">
    <source>
        <dbReference type="EMBL" id="QCY48450.1"/>
    </source>
</evidence>